<name>A0A4R6TR38_9FLAO</name>
<evidence type="ECO:0000313" key="5">
    <source>
        <dbReference type="EMBL" id="TDQ32777.1"/>
    </source>
</evidence>
<comment type="cofactor">
    <cofactor evidence="1">
        <name>Mg(2+)</name>
        <dbReference type="ChEBI" id="CHEBI:18420"/>
    </cofactor>
</comment>
<dbReference type="InterPro" id="IPR006439">
    <property type="entry name" value="HAD-SF_hydro_IA"/>
</dbReference>
<evidence type="ECO:0000256" key="1">
    <source>
        <dbReference type="ARBA" id="ARBA00001946"/>
    </source>
</evidence>
<keyword evidence="4" id="KW-0460">Magnesium</keyword>
<sequence length="225" mass="26199">MPKHIILDLDNSIYSYDAPHQASMEAVFSEFQSLFGINREILKKSFAHARMQTQLELPARAASHNRLLYFQKMIEALGLNSLKYGLHFYNTYWETFLDRMELDKDVKPMLESFHEKGMRICLLTDLTAHIQFRKVEKFHLTELIYRMVSSEEVGVEKPHPYMFTKALQKLECTAGEAIMIGDSWEKDIVGAQAMGIRSIWINRKNEIKDLPDSVQEVAHFNEIIL</sequence>
<dbReference type="PANTHER" id="PTHR46470:SF2">
    <property type="entry name" value="GLYCERALDEHYDE 3-PHOSPHATE PHOSPHATASE"/>
    <property type="match status" value="1"/>
</dbReference>
<comment type="caution">
    <text evidence="5">The sequence shown here is derived from an EMBL/GenBank/DDBJ whole genome shotgun (WGS) entry which is preliminary data.</text>
</comment>
<dbReference type="GO" id="GO:0044281">
    <property type="term" value="P:small molecule metabolic process"/>
    <property type="evidence" value="ECO:0007669"/>
    <property type="project" value="UniProtKB-ARBA"/>
</dbReference>
<dbReference type="PANTHER" id="PTHR46470">
    <property type="entry name" value="N-ACYLNEURAMINATE-9-PHOSPHATASE"/>
    <property type="match status" value="1"/>
</dbReference>
<dbReference type="InterPro" id="IPR036412">
    <property type="entry name" value="HAD-like_sf"/>
</dbReference>
<dbReference type="EMBL" id="SNYI01000001">
    <property type="protein sequence ID" value="TDQ32777.1"/>
    <property type="molecule type" value="Genomic_DNA"/>
</dbReference>
<dbReference type="GO" id="GO:0046872">
    <property type="term" value="F:metal ion binding"/>
    <property type="evidence" value="ECO:0007669"/>
    <property type="project" value="UniProtKB-KW"/>
</dbReference>
<evidence type="ECO:0000256" key="2">
    <source>
        <dbReference type="ARBA" id="ARBA00022723"/>
    </source>
</evidence>
<dbReference type="SFLD" id="SFLDS00003">
    <property type="entry name" value="Haloacid_Dehalogenase"/>
    <property type="match status" value="1"/>
</dbReference>
<dbReference type="Gene3D" id="3.40.50.1000">
    <property type="entry name" value="HAD superfamily/HAD-like"/>
    <property type="match status" value="1"/>
</dbReference>
<keyword evidence="3 5" id="KW-0378">Hydrolase</keyword>
<proteinExistence type="predicted"/>
<evidence type="ECO:0000256" key="3">
    <source>
        <dbReference type="ARBA" id="ARBA00022801"/>
    </source>
</evidence>
<keyword evidence="2" id="KW-0479">Metal-binding</keyword>
<dbReference type="InterPro" id="IPR023214">
    <property type="entry name" value="HAD_sf"/>
</dbReference>
<dbReference type="RefSeq" id="WP_133642812.1">
    <property type="nucleotide sequence ID" value="NZ_SNYI01000001.1"/>
</dbReference>
<keyword evidence="6" id="KW-1185">Reference proteome</keyword>
<dbReference type="SFLD" id="SFLDG01129">
    <property type="entry name" value="C1.5:_HAD__Beta-PGM__Phosphata"/>
    <property type="match status" value="1"/>
</dbReference>
<protein>
    <submittedName>
        <fullName evidence="5">Putative hydrolase of the HAD superfamily</fullName>
    </submittedName>
</protein>
<dbReference type="PRINTS" id="PR00413">
    <property type="entry name" value="HADHALOGNASE"/>
</dbReference>
<dbReference type="Pfam" id="PF13419">
    <property type="entry name" value="HAD_2"/>
    <property type="match status" value="1"/>
</dbReference>
<accession>A0A4R6TR38</accession>
<dbReference type="AlphaFoldDB" id="A0A4R6TR38"/>
<reference evidence="5 6" key="1">
    <citation type="submission" date="2019-03" db="EMBL/GenBank/DDBJ databases">
        <title>Genomic Encyclopedia of Archaeal and Bacterial Type Strains, Phase II (KMG-II): from individual species to whole genera.</title>
        <authorList>
            <person name="Goeker M."/>
        </authorList>
    </citation>
    <scope>NUCLEOTIDE SEQUENCE [LARGE SCALE GENOMIC DNA]</scope>
    <source>
        <strain evidence="5 6">DSM 18435</strain>
    </source>
</reference>
<dbReference type="InterPro" id="IPR051400">
    <property type="entry name" value="HAD-like_hydrolase"/>
</dbReference>
<evidence type="ECO:0000256" key="4">
    <source>
        <dbReference type="ARBA" id="ARBA00022842"/>
    </source>
</evidence>
<dbReference type="Gene3D" id="1.20.120.710">
    <property type="entry name" value="Haloacid dehalogenase hydrolase-like domain"/>
    <property type="match status" value="1"/>
</dbReference>
<organism evidence="5 6">
    <name type="scientific">Zeaxanthinibacter enoshimensis</name>
    <dbReference type="NCBI Taxonomy" id="392009"/>
    <lineage>
        <taxon>Bacteria</taxon>
        <taxon>Pseudomonadati</taxon>
        <taxon>Bacteroidota</taxon>
        <taxon>Flavobacteriia</taxon>
        <taxon>Flavobacteriales</taxon>
        <taxon>Flavobacteriaceae</taxon>
        <taxon>Zeaxanthinibacter</taxon>
    </lineage>
</organism>
<evidence type="ECO:0000313" key="6">
    <source>
        <dbReference type="Proteomes" id="UP000295468"/>
    </source>
</evidence>
<gene>
    <name evidence="5" type="ORF">CLV82_0610</name>
</gene>
<dbReference type="InterPro" id="IPR041492">
    <property type="entry name" value="HAD_2"/>
</dbReference>
<dbReference type="NCBIfam" id="TIGR01549">
    <property type="entry name" value="HAD-SF-IA-v1"/>
    <property type="match status" value="1"/>
</dbReference>
<dbReference type="Proteomes" id="UP000295468">
    <property type="component" value="Unassembled WGS sequence"/>
</dbReference>
<dbReference type="SUPFAM" id="SSF56784">
    <property type="entry name" value="HAD-like"/>
    <property type="match status" value="1"/>
</dbReference>
<dbReference type="GO" id="GO:0016791">
    <property type="term" value="F:phosphatase activity"/>
    <property type="evidence" value="ECO:0007669"/>
    <property type="project" value="TreeGrafter"/>
</dbReference>
<dbReference type="OrthoDB" id="9807630at2"/>